<dbReference type="RefSeq" id="WP_186812637.1">
    <property type="nucleotide sequence ID" value="NZ_BJWG01000006.1"/>
</dbReference>
<proteinExistence type="predicted"/>
<comment type="caution">
    <text evidence="2">The sequence shown here is derived from an EMBL/GenBank/DDBJ whole genome shotgun (WGS) entry which is preliminary data.</text>
</comment>
<evidence type="ECO:0000313" key="2">
    <source>
        <dbReference type="EMBL" id="GEL95063.1"/>
    </source>
</evidence>
<dbReference type="Proteomes" id="UP000321720">
    <property type="component" value="Unassembled WGS sequence"/>
</dbReference>
<reference evidence="2 3" key="1">
    <citation type="submission" date="2019-07" db="EMBL/GenBank/DDBJ databases">
        <title>Whole genome shotgun sequence of Cellulomonas composti NBRC 100758.</title>
        <authorList>
            <person name="Hosoyama A."/>
            <person name="Uohara A."/>
            <person name="Ohji S."/>
            <person name="Ichikawa N."/>
        </authorList>
    </citation>
    <scope>NUCLEOTIDE SEQUENCE [LARGE SCALE GENOMIC DNA]</scope>
    <source>
        <strain evidence="2 3">NBRC 100758</strain>
    </source>
</reference>
<dbReference type="PROSITE" id="PS51257">
    <property type="entry name" value="PROKAR_LIPOPROTEIN"/>
    <property type="match status" value="1"/>
</dbReference>
<accession>A0A511JBI1</accession>
<dbReference type="EMBL" id="BJWG01000006">
    <property type="protein sequence ID" value="GEL95063.1"/>
    <property type="molecule type" value="Genomic_DNA"/>
</dbReference>
<protein>
    <recommendedName>
        <fullName evidence="1">Septum formation-related domain-containing protein</fullName>
    </recommendedName>
</protein>
<evidence type="ECO:0000259" key="1">
    <source>
        <dbReference type="Pfam" id="PF13845"/>
    </source>
</evidence>
<name>A0A511JBI1_9CELL</name>
<sequence>MAGRTSSRRAGLLAPGLVTAVATVLTLSGCSLFDRDEERTDAVSVFDVEVGQCFRVPDDITVELTELPAVACTEPHEQEAYARLTFTEPGTGTTPKTFPGADALKSFADAACAAAFADYVGVDYRDSSLYFTYLAPSPRGWEQNADRTTLCFVTTTGEELTASVKGTGW</sequence>
<keyword evidence="3" id="KW-1185">Reference proteome</keyword>
<dbReference type="InterPro" id="IPR026004">
    <property type="entry name" value="Septum_form"/>
</dbReference>
<evidence type="ECO:0000313" key="3">
    <source>
        <dbReference type="Proteomes" id="UP000321720"/>
    </source>
</evidence>
<feature type="domain" description="Septum formation-related" evidence="1">
    <location>
        <begin position="51"/>
        <end position="159"/>
    </location>
</feature>
<organism evidence="2 3">
    <name type="scientific">Cellulomonas composti</name>
    <dbReference type="NCBI Taxonomy" id="266130"/>
    <lineage>
        <taxon>Bacteria</taxon>
        <taxon>Bacillati</taxon>
        <taxon>Actinomycetota</taxon>
        <taxon>Actinomycetes</taxon>
        <taxon>Micrococcales</taxon>
        <taxon>Cellulomonadaceae</taxon>
        <taxon>Cellulomonas</taxon>
    </lineage>
</organism>
<gene>
    <name evidence="2" type="ORF">CCO02nite_17210</name>
</gene>
<dbReference type="AlphaFoldDB" id="A0A511JBI1"/>
<dbReference type="Pfam" id="PF13845">
    <property type="entry name" value="Septum_form"/>
    <property type="match status" value="1"/>
</dbReference>